<dbReference type="RefSeq" id="YP_656756.1">
    <property type="nucleotide sequence ID" value="NC_008211.1"/>
</dbReference>
<reference evidence="1 2" key="2">
    <citation type="journal article" date="2006" name="J. Gen. Virol.">
        <title>Genome sequences of two frog herpesviruses.</title>
        <authorList>
            <person name="Davison A.J."/>
            <person name="Cunningham C."/>
            <person name="Sauerbier W."/>
            <person name="McKinnell R.G."/>
        </authorList>
    </citation>
    <scope>NUCLEOTIDE SEQUENCE [LARGE SCALE GENOMIC DNA]</scope>
    <source>
        <strain evidence="1 2">McKinnell</strain>
    </source>
</reference>
<keyword evidence="2" id="KW-1185">Reference proteome</keyword>
<reference evidence="2" key="1">
    <citation type="journal article" date="1999" name="J. Cancer Res. Clin. Oncol.">
        <title>Genomic studies of the Lucke tumor herpesvirus (RaHV-1).</title>
        <authorList>
            <person name="Davison A.J."/>
            <person name="Sauerbier W."/>
            <person name="Dolan A."/>
            <person name="Addison C."/>
            <person name="McKinnell R.G."/>
        </authorList>
    </citation>
    <scope>NUCLEOTIDE SEQUENCE [LARGE SCALE GENOMIC DNA]</scope>
    <source>
        <strain evidence="2">McKinnell</strain>
    </source>
</reference>
<sequence>MNTASAKWRAEGDRFLEKFRGCKLRIKGLRTNAYMEVCALADTQYVTRPQVVEDWNSCYLETSVNFMVVGRCAHRSVQNTRRPVVLLADSGRIYLYYKHKMWYAAYSLQHLLEEGVCNLNYADVFARRNAPPIGERRRFYSFHGMQDASPQQRILFHSMQLGYAGLWQPPLATTTCLFRPSTSPQR</sequence>
<organism evidence="2">
    <name type="scientific">Ranid herpesvirus 1</name>
    <name type="common">Lucke tumor herpesvirus</name>
    <dbReference type="NCBI Taxonomy" id="85655"/>
    <lineage>
        <taxon>Viruses</taxon>
        <taxon>Duplodnaviria</taxon>
        <taxon>Heunggongvirae</taxon>
        <taxon>Peploviricota</taxon>
        <taxon>Herviviricetes</taxon>
        <taxon>Herpesvirales</taxon>
        <taxon>Alloherpesviridae</taxon>
        <taxon>Batravirus</taxon>
        <taxon>Batravirus ranidallo1</taxon>
    </lineage>
</organism>
<dbReference type="EMBL" id="DQ665917">
    <property type="protein sequence ID" value="ABG25797.1"/>
    <property type="molecule type" value="Genomic_DNA"/>
</dbReference>
<dbReference type="Pfam" id="PF02393">
    <property type="entry name" value="US22"/>
    <property type="match status" value="1"/>
</dbReference>
<dbReference type="Proteomes" id="UP000011238">
    <property type="component" value="Segment"/>
</dbReference>
<evidence type="ECO:0000313" key="1">
    <source>
        <dbReference type="EMBL" id="ABG25797.1"/>
    </source>
</evidence>
<dbReference type="InterPro" id="IPR003360">
    <property type="entry name" value="US22-like"/>
</dbReference>
<dbReference type="KEGG" id="vg:5141260"/>
<protein>
    <submittedName>
        <fullName evidence="1">ORF101</fullName>
    </submittedName>
</protein>
<proteinExistence type="predicted"/>
<accession>Q14VM9</accession>
<evidence type="ECO:0000313" key="2">
    <source>
        <dbReference type="Proteomes" id="UP000011238"/>
    </source>
</evidence>
<dbReference type="GeneID" id="5141260"/>
<name>Q14VM9_9VIRU</name>